<keyword evidence="7" id="KW-1015">Disulfide bond</keyword>
<evidence type="ECO:0000256" key="3">
    <source>
        <dbReference type="ARBA" id="ARBA00022692"/>
    </source>
</evidence>
<dbReference type="OrthoDB" id="9983389at2759"/>
<dbReference type="GO" id="GO:0031295">
    <property type="term" value="P:T cell costimulation"/>
    <property type="evidence" value="ECO:0007669"/>
    <property type="project" value="TreeGrafter"/>
</dbReference>
<keyword evidence="2" id="KW-1003">Cell membrane</keyword>
<feature type="compositionally biased region" description="Basic residues" evidence="11">
    <location>
        <begin position="461"/>
        <end position="472"/>
    </location>
</feature>
<dbReference type="GO" id="GO:0009897">
    <property type="term" value="C:external side of plasma membrane"/>
    <property type="evidence" value="ECO:0007669"/>
    <property type="project" value="TreeGrafter"/>
</dbReference>
<keyword evidence="4" id="KW-0732">Signal</keyword>
<keyword evidence="14" id="KW-1185">Reference proteome</keyword>
<sequence length="472" mass="54054">MVVMTEEEDIACGWLGQSQKQRVRLRMLLGMRKVGKEGKDFALDPDALGLALAIPLALFSCLLQPLPVRKEDRRCLLLEALTLWNSIKFKAAHECVPEHRKLLQVPACERLPGIRYQRYPVTFISRAWQQQQAATIKLAVDITNMTSTRHESTSNIVFLPHSHTVLEWISRRLSLLDEGIYTCYVGTAAKNIINKVVLKVGAFLMPMIKYEKKNTNYFLLCSVSSVYPHPIIKWKMDNTSIPESDMEETESLGPFSISSTLNITELNSSYECAVENSLLKQTWTGHWTMQDDLRKKQNENILLSCQLVKEYFLPDQDFKVTWSRVENGKSSLLAYYLSSSQNTTINESRFSWNNELINQRDFSMTLTHLSLSDSGQYLCNISSSKSTLLTIHTLHVEQNQNTNYWYLLFLLLVLFLAVVIICKRCCNRSTERPCTDERASDADNAEENVPLSEYPASTKNPRQHRANTKNHP</sequence>
<dbReference type="InterPro" id="IPR036179">
    <property type="entry name" value="Ig-like_dom_sf"/>
</dbReference>
<protein>
    <submittedName>
        <fullName evidence="15">HERV-H LTR-associating protein 2</fullName>
    </submittedName>
</protein>
<feature type="compositionally biased region" description="Basic and acidic residues" evidence="11">
    <location>
        <begin position="431"/>
        <end position="441"/>
    </location>
</feature>
<evidence type="ECO:0000256" key="1">
    <source>
        <dbReference type="ARBA" id="ARBA00004251"/>
    </source>
</evidence>
<dbReference type="PANTHER" id="PTHR25466:SF14">
    <property type="entry name" value="BUTYROPHILIN SUBFAMILY 2 MEMBER A2-LIKE-RELATED"/>
    <property type="match status" value="1"/>
</dbReference>
<dbReference type="GO" id="GO:0006955">
    <property type="term" value="P:immune response"/>
    <property type="evidence" value="ECO:0007669"/>
    <property type="project" value="TreeGrafter"/>
</dbReference>
<dbReference type="GO" id="GO:0042130">
    <property type="term" value="P:negative regulation of T cell proliferation"/>
    <property type="evidence" value="ECO:0007669"/>
    <property type="project" value="TreeGrafter"/>
</dbReference>
<dbReference type="InterPro" id="IPR003597">
    <property type="entry name" value="Ig_C1-set"/>
</dbReference>
<keyword evidence="6 12" id="KW-0472">Membrane</keyword>
<dbReference type="InterPro" id="IPR013106">
    <property type="entry name" value="Ig_V-set"/>
</dbReference>
<dbReference type="Pfam" id="PF07654">
    <property type="entry name" value="C1-set"/>
    <property type="match status" value="1"/>
</dbReference>
<dbReference type="InterPro" id="IPR003599">
    <property type="entry name" value="Ig_sub"/>
</dbReference>
<organism evidence="14 15">
    <name type="scientific">Carlito syrichta</name>
    <name type="common">Philippine tarsier</name>
    <name type="synonym">Tarsius syrichta</name>
    <dbReference type="NCBI Taxonomy" id="1868482"/>
    <lineage>
        <taxon>Eukaryota</taxon>
        <taxon>Metazoa</taxon>
        <taxon>Chordata</taxon>
        <taxon>Craniata</taxon>
        <taxon>Vertebrata</taxon>
        <taxon>Euteleostomi</taxon>
        <taxon>Mammalia</taxon>
        <taxon>Eutheria</taxon>
        <taxon>Euarchontoglires</taxon>
        <taxon>Primates</taxon>
        <taxon>Haplorrhini</taxon>
        <taxon>Tarsiiformes</taxon>
        <taxon>Tarsiidae</taxon>
        <taxon>Carlito</taxon>
    </lineage>
</organism>
<feature type="region of interest" description="Disordered" evidence="11">
    <location>
        <begin position="431"/>
        <end position="472"/>
    </location>
</feature>
<keyword evidence="8" id="KW-0675">Receptor</keyword>
<evidence type="ECO:0000259" key="13">
    <source>
        <dbReference type="PROSITE" id="PS50835"/>
    </source>
</evidence>
<dbReference type="PANTHER" id="PTHR25466">
    <property type="entry name" value="T-LYMPHOCYTE ACTIVATION ANTIGEN"/>
    <property type="match status" value="1"/>
</dbReference>
<keyword evidence="5 12" id="KW-1133">Transmembrane helix</keyword>
<dbReference type="InterPro" id="IPR051713">
    <property type="entry name" value="T-cell_Activation_Regulation"/>
</dbReference>
<evidence type="ECO:0000313" key="15">
    <source>
        <dbReference type="RefSeq" id="XP_021563464.1"/>
    </source>
</evidence>
<name>A0A3Q0DG60_CARSF</name>
<dbReference type="PROSITE" id="PS50835">
    <property type="entry name" value="IG_LIKE"/>
    <property type="match status" value="2"/>
</dbReference>
<accession>A0A3Q0DG60</accession>
<dbReference type="Proteomes" id="UP000189704">
    <property type="component" value="Unplaced"/>
</dbReference>
<evidence type="ECO:0000256" key="2">
    <source>
        <dbReference type="ARBA" id="ARBA00022475"/>
    </source>
</evidence>
<evidence type="ECO:0000313" key="14">
    <source>
        <dbReference type="Proteomes" id="UP000189704"/>
    </source>
</evidence>
<dbReference type="SUPFAM" id="SSF48726">
    <property type="entry name" value="Immunoglobulin"/>
    <property type="match status" value="2"/>
</dbReference>
<evidence type="ECO:0000256" key="5">
    <source>
        <dbReference type="ARBA" id="ARBA00022989"/>
    </source>
</evidence>
<keyword evidence="3 12" id="KW-0812">Transmembrane</keyword>
<dbReference type="RefSeq" id="XP_021563464.1">
    <property type="nucleotide sequence ID" value="XM_021707789.1"/>
</dbReference>
<dbReference type="Pfam" id="PF07686">
    <property type="entry name" value="V-set"/>
    <property type="match status" value="1"/>
</dbReference>
<dbReference type="GO" id="GO:0071222">
    <property type="term" value="P:cellular response to lipopolysaccharide"/>
    <property type="evidence" value="ECO:0007669"/>
    <property type="project" value="TreeGrafter"/>
</dbReference>
<evidence type="ECO:0000256" key="8">
    <source>
        <dbReference type="ARBA" id="ARBA00023170"/>
    </source>
</evidence>
<evidence type="ECO:0000256" key="6">
    <source>
        <dbReference type="ARBA" id="ARBA00023136"/>
    </source>
</evidence>
<feature type="transmembrane region" description="Helical" evidence="12">
    <location>
        <begin position="404"/>
        <end position="422"/>
    </location>
</feature>
<dbReference type="FunFam" id="2.60.40.10:FF:001051">
    <property type="entry name" value="HERV-H LTR-associating 2"/>
    <property type="match status" value="1"/>
</dbReference>
<dbReference type="FunFam" id="2.60.40.10:FF:001310">
    <property type="entry name" value="HERV-H LTR-associating 2"/>
    <property type="match status" value="1"/>
</dbReference>
<keyword evidence="9" id="KW-0325">Glycoprotein</keyword>
<evidence type="ECO:0000256" key="7">
    <source>
        <dbReference type="ARBA" id="ARBA00023157"/>
    </source>
</evidence>
<keyword evidence="10" id="KW-0393">Immunoglobulin domain</keyword>
<dbReference type="Gene3D" id="2.60.40.10">
    <property type="entry name" value="Immunoglobulins"/>
    <property type="match status" value="2"/>
</dbReference>
<proteinExistence type="predicted"/>
<feature type="domain" description="Ig-like" evidence="13">
    <location>
        <begin position="219"/>
        <end position="284"/>
    </location>
</feature>
<dbReference type="STRING" id="1868482.ENSTSYP00000027933"/>
<gene>
    <name evidence="15" type="primary">HHLA2</name>
</gene>
<dbReference type="InterPro" id="IPR007110">
    <property type="entry name" value="Ig-like_dom"/>
</dbReference>
<dbReference type="AlphaFoldDB" id="A0A3Q0DG60"/>
<dbReference type="GeneID" id="103249982"/>
<evidence type="ECO:0000256" key="12">
    <source>
        <dbReference type="SAM" id="Phobius"/>
    </source>
</evidence>
<dbReference type="GO" id="GO:0007166">
    <property type="term" value="P:cell surface receptor signaling pathway"/>
    <property type="evidence" value="ECO:0007669"/>
    <property type="project" value="TreeGrafter"/>
</dbReference>
<comment type="subcellular location">
    <subcellularLocation>
        <location evidence="1">Cell membrane</location>
        <topology evidence="1">Single-pass type I membrane protein</topology>
    </subcellularLocation>
</comment>
<evidence type="ECO:0000256" key="4">
    <source>
        <dbReference type="ARBA" id="ARBA00022729"/>
    </source>
</evidence>
<reference evidence="15" key="1">
    <citation type="submission" date="2025-08" db="UniProtKB">
        <authorList>
            <consortium name="RefSeq"/>
        </authorList>
    </citation>
    <scope>IDENTIFICATION</scope>
</reference>
<evidence type="ECO:0000256" key="11">
    <source>
        <dbReference type="SAM" id="MobiDB-lite"/>
    </source>
</evidence>
<dbReference type="KEGG" id="csyr:103249982"/>
<dbReference type="GO" id="GO:0042102">
    <property type="term" value="P:positive regulation of T cell proliferation"/>
    <property type="evidence" value="ECO:0007669"/>
    <property type="project" value="TreeGrafter"/>
</dbReference>
<feature type="domain" description="Ig-like" evidence="13">
    <location>
        <begin position="297"/>
        <end position="390"/>
    </location>
</feature>
<dbReference type="InterPro" id="IPR013783">
    <property type="entry name" value="Ig-like_fold"/>
</dbReference>
<dbReference type="CTD" id="11148"/>
<dbReference type="SMART" id="SM00409">
    <property type="entry name" value="IG"/>
    <property type="match status" value="1"/>
</dbReference>
<evidence type="ECO:0000256" key="10">
    <source>
        <dbReference type="ARBA" id="ARBA00023319"/>
    </source>
</evidence>
<evidence type="ECO:0000256" key="9">
    <source>
        <dbReference type="ARBA" id="ARBA00023180"/>
    </source>
</evidence>